<evidence type="ECO:0000313" key="11">
    <source>
        <dbReference type="EMBL" id="MDK3075834.1"/>
    </source>
</evidence>
<dbReference type="Gene3D" id="3.30.565.10">
    <property type="entry name" value="Histidine kinase-like ATPase, C-terminal domain"/>
    <property type="match status" value="1"/>
</dbReference>
<feature type="transmembrane region" description="Helical" evidence="9">
    <location>
        <begin position="12"/>
        <end position="32"/>
    </location>
</feature>
<dbReference type="InterPro" id="IPR036890">
    <property type="entry name" value="HATPase_C_sf"/>
</dbReference>
<evidence type="ECO:0000256" key="2">
    <source>
        <dbReference type="ARBA" id="ARBA00012438"/>
    </source>
</evidence>
<dbReference type="RefSeq" id="WP_284487750.1">
    <property type="nucleotide sequence ID" value="NZ_JASNJE010000056.1"/>
</dbReference>
<dbReference type="PANTHER" id="PTHR43065">
    <property type="entry name" value="SENSOR HISTIDINE KINASE"/>
    <property type="match status" value="1"/>
</dbReference>
<dbReference type="Pfam" id="PF00512">
    <property type="entry name" value="HisKA"/>
    <property type="match status" value="1"/>
</dbReference>
<dbReference type="PROSITE" id="PS50109">
    <property type="entry name" value="HIS_KIN"/>
    <property type="match status" value="1"/>
</dbReference>
<evidence type="ECO:0000259" key="10">
    <source>
        <dbReference type="PROSITE" id="PS50109"/>
    </source>
</evidence>
<feature type="domain" description="Histidine kinase" evidence="10">
    <location>
        <begin position="294"/>
        <end position="505"/>
    </location>
</feature>
<comment type="catalytic activity">
    <reaction evidence="1">
        <text>ATP + protein L-histidine = ADP + protein N-phospho-L-histidine.</text>
        <dbReference type="EC" id="2.7.13.3"/>
    </reaction>
</comment>
<keyword evidence="9" id="KW-1133">Transmembrane helix</keyword>
<name>A0ABT7FL06_9RHOB</name>
<reference evidence="11 12" key="1">
    <citation type="submission" date="2023-05" db="EMBL/GenBank/DDBJ databases">
        <title>Sedimentitalea sp. nov. JM2-8.</title>
        <authorList>
            <person name="Huang J."/>
        </authorList>
    </citation>
    <scope>NUCLEOTIDE SEQUENCE [LARGE SCALE GENOMIC DNA]</scope>
    <source>
        <strain evidence="11 12">JM2-8</strain>
    </source>
</reference>
<accession>A0ABT7FL06</accession>
<evidence type="ECO:0000256" key="9">
    <source>
        <dbReference type="SAM" id="Phobius"/>
    </source>
</evidence>
<sequence>MTRSTILGNGRTVTVLGWLGLLILTVVGMAALERQRLFSELQTKAEILHRLASQRADQHDAHLTSLSALATAGEAERRDLFLDVAATIMRFYPRIVAIDLVPLDRLGRYVTTRPGLSNELADIIVADARSSDGALVLRADLEAEGRYLVIKRSPNTDEARFGLALTVDAPELLATDDAFWLRPSMKRALYLPDGTVLFRTRAETAAMQFRKALGSTSQPLILEAGIAPRLADLLPAGRLLAVLAVMTGLYLLAILGLRQLTRARRAERLARLSADDARLAHASRVNALGEMASGMAHELTQPLTAILSQAQAGRRLAKLGDIEGSEAGFGRIVEQAKRAAVILDRLRDWTRPQSGRIEPVPINEAVGNVEALLRRDIEAGHVTLSTDLSATRNITLQLDRIALEQIVFNLLRNAVEAADESADRWVRVASEATGTGIVVEVSDSGPGVPEHIRERVFEPFVTGKKEGTGLGLALCQRLAERLGGDLSLAEDRAETVFRLWLPVPDVENREAAE</sequence>
<evidence type="ECO:0000256" key="1">
    <source>
        <dbReference type="ARBA" id="ARBA00000085"/>
    </source>
</evidence>
<dbReference type="Pfam" id="PF02518">
    <property type="entry name" value="HATPase_c"/>
    <property type="match status" value="1"/>
</dbReference>
<evidence type="ECO:0000256" key="8">
    <source>
        <dbReference type="ARBA" id="ARBA00023012"/>
    </source>
</evidence>
<comment type="caution">
    <text evidence="11">The sequence shown here is derived from an EMBL/GenBank/DDBJ whole genome shotgun (WGS) entry which is preliminary data.</text>
</comment>
<dbReference type="CDD" id="cd00082">
    <property type="entry name" value="HisKA"/>
    <property type="match status" value="1"/>
</dbReference>
<dbReference type="SUPFAM" id="SSF47384">
    <property type="entry name" value="Homodimeric domain of signal transducing histidine kinase"/>
    <property type="match status" value="1"/>
</dbReference>
<dbReference type="InterPro" id="IPR005467">
    <property type="entry name" value="His_kinase_dom"/>
</dbReference>
<dbReference type="EC" id="2.7.13.3" evidence="2"/>
<dbReference type="InterPro" id="IPR036097">
    <property type="entry name" value="HisK_dim/P_sf"/>
</dbReference>
<feature type="transmembrane region" description="Helical" evidence="9">
    <location>
        <begin position="239"/>
        <end position="257"/>
    </location>
</feature>
<keyword evidence="9" id="KW-0812">Transmembrane</keyword>
<gene>
    <name evidence="11" type="ORF">QO034_22530</name>
</gene>
<keyword evidence="12" id="KW-1185">Reference proteome</keyword>
<evidence type="ECO:0000313" key="12">
    <source>
        <dbReference type="Proteomes" id="UP001227126"/>
    </source>
</evidence>
<keyword evidence="5" id="KW-0547">Nucleotide-binding</keyword>
<evidence type="ECO:0000256" key="4">
    <source>
        <dbReference type="ARBA" id="ARBA00022679"/>
    </source>
</evidence>
<protein>
    <recommendedName>
        <fullName evidence="2">histidine kinase</fullName>
        <ecNumber evidence="2">2.7.13.3</ecNumber>
    </recommendedName>
</protein>
<evidence type="ECO:0000256" key="3">
    <source>
        <dbReference type="ARBA" id="ARBA00022553"/>
    </source>
</evidence>
<keyword evidence="7 11" id="KW-0067">ATP-binding</keyword>
<evidence type="ECO:0000256" key="7">
    <source>
        <dbReference type="ARBA" id="ARBA00022840"/>
    </source>
</evidence>
<dbReference type="Proteomes" id="UP001227126">
    <property type="component" value="Unassembled WGS sequence"/>
</dbReference>
<dbReference type="GO" id="GO:0005524">
    <property type="term" value="F:ATP binding"/>
    <property type="evidence" value="ECO:0007669"/>
    <property type="project" value="UniProtKB-KW"/>
</dbReference>
<keyword evidence="9" id="KW-0472">Membrane</keyword>
<keyword evidence="8" id="KW-0902">Two-component regulatory system</keyword>
<keyword evidence="6" id="KW-0418">Kinase</keyword>
<dbReference type="EMBL" id="JASNJE010000056">
    <property type="protein sequence ID" value="MDK3075834.1"/>
    <property type="molecule type" value="Genomic_DNA"/>
</dbReference>
<evidence type="ECO:0000256" key="5">
    <source>
        <dbReference type="ARBA" id="ARBA00022741"/>
    </source>
</evidence>
<dbReference type="SMART" id="SM00387">
    <property type="entry name" value="HATPase_c"/>
    <property type="match status" value="1"/>
</dbReference>
<dbReference type="InterPro" id="IPR003594">
    <property type="entry name" value="HATPase_dom"/>
</dbReference>
<keyword evidence="3" id="KW-0597">Phosphoprotein</keyword>
<dbReference type="InterPro" id="IPR003661">
    <property type="entry name" value="HisK_dim/P_dom"/>
</dbReference>
<dbReference type="PRINTS" id="PR00344">
    <property type="entry name" value="BCTRLSENSOR"/>
</dbReference>
<evidence type="ECO:0000256" key="6">
    <source>
        <dbReference type="ARBA" id="ARBA00022777"/>
    </source>
</evidence>
<proteinExistence type="predicted"/>
<dbReference type="PANTHER" id="PTHR43065:SF10">
    <property type="entry name" value="PEROXIDE STRESS-ACTIVATED HISTIDINE KINASE MAK3"/>
    <property type="match status" value="1"/>
</dbReference>
<keyword evidence="4" id="KW-0808">Transferase</keyword>
<dbReference type="SMART" id="SM00388">
    <property type="entry name" value="HisKA"/>
    <property type="match status" value="1"/>
</dbReference>
<dbReference type="InterPro" id="IPR004358">
    <property type="entry name" value="Sig_transdc_His_kin-like_C"/>
</dbReference>
<dbReference type="SUPFAM" id="SSF55874">
    <property type="entry name" value="ATPase domain of HSP90 chaperone/DNA topoisomerase II/histidine kinase"/>
    <property type="match status" value="1"/>
</dbReference>
<dbReference type="Gene3D" id="1.10.287.130">
    <property type="match status" value="1"/>
</dbReference>
<organism evidence="11 12">
    <name type="scientific">Sedimentitalea xiamensis</name>
    <dbReference type="NCBI Taxonomy" id="3050037"/>
    <lineage>
        <taxon>Bacteria</taxon>
        <taxon>Pseudomonadati</taxon>
        <taxon>Pseudomonadota</taxon>
        <taxon>Alphaproteobacteria</taxon>
        <taxon>Rhodobacterales</taxon>
        <taxon>Paracoccaceae</taxon>
        <taxon>Sedimentitalea</taxon>
    </lineage>
</organism>